<dbReference type="EMBL" id="CP092885">
    <property type="protein sequence ID" value="UYV83275.1"/>
    <property type="molecule type" value="Genomic_DNA"/>
</dbReference>
<dbReference type="Proteomes" id="UP001235939">
    <property type="component" value="Chromosome 23"/>
</dbReference>
<protein>
    <submittedName>
        <fullName evidence="2">K02A2.6-like</fullName>
    </submittedName>
</protein>
<organism evidence="2 3">
    <name type="scientific">Cordylochernes scorpioides</name>
    <dbReference type="NCBI Taxonomy" id="51811"/>
    <lineage>
        <taxon>Eukaryota</taxon>
        <taxon>Metazoa</taxon>
        <taxon>Ecdysozoa</taxon>
        <taxon>Arthropoda</taxon>
        <taxon>Chelicerata</taxon>
        <taxon>Arachnida</taxon>
        <taxon>Pseudoscorpiones</taxon>
        <taxon>Cheliferoidea</taxon>
        <taxon>Chernetidae</taxon>
        <taxon>Cordylochernes</taxon>
    </lineage>
</organism>
<sequence length="123" mass="14277">MSARLQIECKKSGDHGNAEGLSRLPLEVNEDVLVRDHFGPNRWIEGEITEKLGKCFYRILLRDKRVWRRHAGQIRKNWTLPCPDPETRLLHPPVEKMPHCASPLRGPQQQQNRGLRDRVGDIL</sequence>
<keyword evidence="3" id="KW-1185">Reference proteome</keyword>
<evidence type="ECO:0000313" key="3">
    <source>
        <dbReference type="Proteomes" id="UP001235939"/>
    </source>
</evidence>
<feature type="region of interest" description="Disordered" evidence="1">
    <location>
        <begin position="94"/>
        <end position="123"/>
    </location>
</feature>
<reference evidence="2 3" key="1">
    <citation type="submission" date="2022-03" db="EMBL/GenBank/DDBJ databases">
        <title>A chromosomal length assembly of Cordylochernes scorpioides.</title>
        <authorList>
            <person name="Zeh D."/>
            <person name="Zeh J."/>
        </authorList>
    </citation>
    <scope>NUCLEOTIDE SEQUENCE [LARGE SCALE GENOMIC DNA]</scope>
    <source>
        <strain evidence="2">IN4F17</strain>
        <tissue evidence="2">Whole Body</tissue>
    </source>
</reference>
<accession>A0ABY6LPW7</accession>
<gene>
    <name evidence="2" type="ORF">LAZ67_23000370</name>
</gene>
<proteinExistence type="predicted"/>
<evidence type="ECO:0000313" key="2">
    <source>
        <dbReference type="EMBL" id="UYV83275.1"/>
    </source>
</evidence>
<name>A0ABY6LPW7_9ARAC</name>
<feature type="compositionally biased region" description="Basic and acidic residues" evidence="1">
    <location>
        <begin position="114"/>
        <end position="123"/>
    </location>
</feature>
<evidence type="ECO:0000256" key="1">
    <source>
        <dbReference type="SAM" id="MobiDB-lite"/>
    </source>
</evidence>